<proteinExistence type="predicted"/>
<evidence type="ECO:0000313" key="4">
    <source>
        <dbReference type="Proteomes" id="UP000199312"/>
    </source>
</evidence>
<evidence type="ECO:0000259" key="2">
    <source>
        <dbReference type="Pfam" id="PF03703"/>
    </source>
</evidence>
<keyword evidence="1" id="KW-0812">Transmembrane</keyword>
<organism evidence="3 4">
    <name type="scientific">Lutibacter maritimus</name>
    <dbReference type="NCBI Taxonomy" id="593133"/>
    <lineage>
        <taxon>Bacteria</taxon>
        <taxon>Pseudomonadati</taxon>
        <taxon>Bacteroidota</taxon>
        <taxon>Flavobacteriia</taxon>
        <taxon>Flavobacteriales</taxon>
        <taxon>Flavobacteriaceae</taxon>
        <taxon>Lutibacter</taxon>
    </lineage>
</organism>
<dbReference type="PANTHER" id="PTHR34473:SF2">
    <property type="entry name" value="UPF0699 TRANSMEMBRANE PROTEIN YDBT"/>
    <property type="match status" value="1"/>
</dbReference>
<keyword evidence="1" id="KW-1133">Transmembrane helix</keyword>
<protein>
    <recommendedName>
        <fullName evidence="2">YdbS-like PH domain-containing protein</fullName>
    </recommendedName>
</protein>
<dbReference type="STRING" id="593133.SAMN04488006_2727"/>
<evidence type="ECO:0000256" key="1">
    <source>
        <dbReference type="SAM" id="Phobius"/>
    </source>
</evidence>
<evidence type="ECO:0000313" key="3">
    <source>
        <dbReference type="EMBL" id="SFS70728.1"/>
    </source>
</evidence>
<gene>
    <name evidence="3" type="ORF">SAMN04488006_2727</name>
</gene>
<dbReference type="RefSeq" id="WP_090228203.1">
    <property type="nucleotide sequence ID" value="NZ_FOZP01000007.1"/>
</dbReference>
<reference evidence="4" key="1">
    <citation type="submission" date="2016-10" db="EMBL/GenBank/DDBJ databases">
        <authorList>
            <person name="Varghese N."/>
            <person name="Submissions S."/>
        </authorList>
    </citation>
    <scope>NUCLEOTIDE SEQUENCE [LARGE SCALE GENOMIC DNA]</scope>
    <source>
        <strain evidence="4">DSM 24450</strain>
    </source>
</reference>
<dbReference type="Pfam" id="PF03703">
    <property type="entry name" value="bPH_2"/>
    <property type="match status" value="1"/>
</dbReference>
<keyword evidence="4" id="KW-1185">Reference proteome</keyword>
<keyword evidence="1" id="KW-0472">Membrane</keyword>
<accession>A0A1I6S1W4</accession>
<sequence>MFQNAQITTEIPDIDQLNFLKIHKNYLWILLFNSAIVWIVIFIAYYFLIDHKYAEIYPKFSNYDYIILAIIVIIYNVILIAGFSRRKYALREKDISYSSGILIEKLTTVPFARVQHLEVDQKPISRLFKLASIQIFTAGESNDDLKINGIPKKEALKIKEYITNFINE</sequence>
<dbReference type="Proteomes" id="UP000199312">
    <property type="component" value="Unassembled WGS sequence"/>
</dbReference>
<dbReference type="AlphaFoldDB" id="A0A1I6S1W4"/>
<dbReference type="EMBL" id="FOZP01000007">
    <property type="protein sequence ID" value="SFS70728.1"/>
    <property type="molecule type" value="Genomic_DNA"/>
</dbReference>
<feature type="transmembrane region" description="Helical" evidence="1">
    <location>
        <begin position="26"/>
        <end position="48"/>
    </location>
</feature>
<dbReference type="PANTHER" id="PTHR34473">
    <property type="entry name" value="UPF0699 TRANSMEMBRANE PROTEIN YDBS"/>
    <property type="match status" value="1"/>
</dbReference>
<feature type="domain" description="YdbS-like PH" evidence="2">
    <location>
        <begin position="86"/>
        <end position="162"/>
    </location>
</feature>
<dbReference type="OrthoDB" id="1524472at2"/>
<dbReference type="InterPro" id="IPR005182">
    <property type="entry name" value="YdbS-like_PH"/>
</dbReference>
<name>A0A1I6S1W4_9FLAO</name>
<feature type="transmembrane region" description="Helical" evidence="1">
    <location>
        <begin position="63"/>
        <end position="83"/>
    </location>
</feature>